<keyword evidence="2" id="KW-1185">Reference proteome</keyword>
<dbReference type="InterPro" id="IPR012899">
    <property type="entry name" value="LTXXQ"/>
</dbReference>
<sequence>MKRIAMTIAAATALGVVGLYGVHALAQGMGYGMGPGMMMGGQGPGWSRMMGAYDQGWFDALKKKLAITTAQEQAWNAYVSAAQANVQSMTDTHNSIDFDAVQKMAPKDQVDFMRKMHERRLDQMTTVLEARDTLFNVLDDKQKAIAQTAVGGYGMGFGGMMGSGGMPCFGQPPSPVVK</sequence>
<organism evidence="1 2">
    <name type="scientific">Magnetospirillum aberrantis SpK</name>
    <dbReference type="NCBI Taxonomy" id="908842"/>
    <lineage>
        <taxon>Bacteria</taxon>
        <taxon>Pseudomonadati</taxon>
        <taxon>Pseudomonadota</taxon>
        <taxon>Alphaproteobacteria</taxon>
        <taxon>Rhodospirillales</taxon>
        <taxon>Rhodospirillaceae</taxon>
        <taxon>Magnetospirillum</taxon>
    </lineage>
</organism>
<evidence type="ECO:0000313" key="2">
    <source>
        <dbReference type="Proteomes" id="UP000480684"/>
    </source>
</evidence>
<dbReference type="RefSeq" id="WP_163680218.1">
    <property type="nucleotide sequence ID" value="NZ_JAAIYP010000038.1"/>
</dbReference>
<dbReference type="AlphaFoldDB" id="A0A7C9QUK4"/>
<evidence type="ECO:0000313" key="1">
    <source>
        <dbReference type="EMBL" id="NFV80998.1"/>
    </source>
</evidence>
<dbReference type="Pfam" id="PF07813">
    <property type="entry name" value="LTXXQ"/>
    <property type="match status" value="1"/>
</dbReference>
<dbReference type="Proteomes" id="UP000480684">
    <property type="component" value="Unassembled WGS sequence"/>
</dbReference>
<protein>
    <submittedName>
        <fullName evidence="1">Spy/CpxP family protein refolding chaperone</fullName>
    </submittedName>
</protein>
<dbReference type="GO" id="GO:0042597">
    <property type="term" value="C:periplasmic space"/>
    <property type="evidence" value="ECO:0007669"/>
    <property type="project" value="InterPro"/>
</dbReference>
<gene>
    <name evidence="1" type="ORF">G4223_12845</name>
</gene>
<accession>A0A7C9QUK4</accession>
<name>A0A7C9QUK4_9PROT</name>
<dbReference type="EMBL" id="JAAIYP010000038">
    <property type="protein sequence ID" value="NFV80998.1"/>
    <property type="molecule type" value="Genomic_DNA"/>
</dbReference>
<reference evidence="1 2" key="1">
    <citation type="submission" date="2020-02" db="EMBL/GenBank/DDBJ databases">
        <authorList>
            <person name="Dziuba M."/>
            <person name="Kuznetsov B."/>
            <person name="Mardanov A."/>
            <person name="Ravin N."/>
            <person name="Grouzdev D."/>
        </authorList>
    </citation>
    <scope>NUCLEOTIDE SEQUENCE [LARGE SCALE GENOMIC DNA]</scope>
    <source>
        <strain evidence="1 2">SpK</strain>
    </source>
</reference>
<proteinExistence type="predicted"/>
<comment type="caution">
    <text evidence="1">The sequence shown here is derived from an EMBL/GenBank/DDBJ whole genome shotgun (WGS) entry which is preliminary data.</text>
</comment>